<keyword evidence="1" id="KW-1185">Reference proteome</keyword>
<accession>A0A915L950</accession>
<dbReference type="AlphaFoldDB" id="A0A915L950"/>
<organism evidence="1 2">
    <name type="scientific">Romanomermis culicivorax</name>
    <name type="common">Nematode worm</name>
    <dbReference type="NCBI Taxonomy" id="13658"/>
    <lineage>
        <taxon>Eukaryota</taxon>
        <taxon>Metazoa</taxon>
        <taxon>Ecdysozoa</taxon>
        <taxon>Nematoda</taxon>
        <taxon>Enoplea</taxon>
        <taxon>Dorylaimia</taxon>
        <taxon>Mermithida</taxon>
        <taxon>Mermithoidea</taxon>
        <taxon>Mermithidae</taxon>
        <taxon>Romanomermis</taxon>
    </lineage>
</organism>
<proteinExistence type="predicted"/>
<protein>
    <submittedName>
        <fullName evidence="2">Uncharacterized protein</fullName>
    </submittedName>
</protein>
<evidence type="ECO:0000313" key="1">
    <source>
        <dbReference type="Proteomes" id="UP000887565"/>
    </source>
</evidence>
<name>A0A915L950_ROMCU</name>
<dbReference type="WBParaSite" id="nRc.2.0.1.t47574-RA">
    <property type="protein sequence ID" value="nRc.2.0.1.t47574-RA"/>
    <property type="gene ID" value="nRc.2.0.1.g47574"/>
</dbReference>
<reference evidence="2" key="1">
    <citation type="submission" date="2022-11" db="UniProtKB">
        <authorList>
            <consortium name="WormBaseParasite"/>
        </authorList>
    </citation>
    <scope>IDENTIFICATION</scope>
</reference>
<sequence length="83" mass="9755">MNSSDENGTHENFLRDVLEPFVKTYFPTSVHMPHSCEIERLDDVINNYDVNAGRFMTDDDLKWLKKCVDSYKPPMIVRNMITE</sequence>
<dbReference type="Proteomes" id="UP000887565">
    <property type="component" value="Unplaced"/>
</dbReference>
<evidence type="ECO:0000313" key="2">
    <source>
        <dbReference type="WBParaSite" id="nRc.2.0.1.t47574-RA"/>
    </source>
</evidence>
<dbReference type="InterPro" id="IPR018247">
    <property type="entry name" value="EF_Hand_1_Ca_BS"/>
</dbReference>
<dbReference type="PROSITE" id="PS00018">
    <property type="entry name" value="EF_HAND_1"/>
    <property type="match status" value="1"/>
</dbReference>